<dbReference type="PANTHER" id="PTHR28584:SF1">
    <property type="entry name" value="PROTEIN FAM228B"/>
    <property type="match status" value="1"/>
</dbReference>
<accession>A0A146K5W2</accession>
<dbReference type="InterPro" id="IPR040046">
    <property type="entry name" value="FAM228"/>
</dbReference>
<reference evidence="2" key="1">
    <citation type="submission" date="2015-07" db="EMBL/GenBank/DDBJ databases">
        <title>Adaptation to a free-living lifestyle via gene acquisitions in the diplomonad Trepomonas sp. PC1.</title>
        <authorList>
            <person name="Xu F."/>
            <person name="Jerlstrom-Hultqvist J."/>
            <person name="Kolisko M."/>
            <person name="Simpson A.G.B."/>
            <person name="Roger A.J."/>
            <person name="Svard S.G."/>
            <person name="Andersson J.O."/>
        </authorList>
    </citation>
    <scope>NUCLEOTIDE SEQUENCE</scope>
    <source>
        <strain evidence="2">PC1</strain>
    </source>
</reference>
<proteinExistence type="inferred from homology"/>
<dbReference type="AlphaFoldDB" id="A0A146K5W2"/>
<gene>
    <name evidence="2" type="ORF">TPC1_17683</name>
</gene>
<evidence type="ECO:0000313" key="2">
    <source>
        <dbReference type="EMBL" id="JAP90879.1"/>
    </source>
</evidence>
<feature type="non-terminal residue" evidence="2">
    <location>
        <position position="1"/>
    </location>
</feature>
<protein>
    <submittedName>
        <fullName evidence="2">Uncharacterized protein</fullName>
    </submittedName>
</protein>
<name>A0A146K5W2_9EUKA</name>
<dbReference type="PANTHER" id="PTHR28584">
    <property type="entry name" value="FAMILY WITH SEQUENCE SIMILARITY 228 MEMBER A"/>
    <property type="match status" value="1"/>
</dbReference>
<comment type="similarity">
    <text evidence="1">Belongs to the FAM228 family.</text>
</comment>
<sequence>QNEYQIQVINEAIVSQLFTQPILTDIYRPSQNKQPQNQKFVKNLSKAAVMKREYDQKLEYTKQQTQRAMQVQEQNDLKRFQETKMKLVHGNETIIRDVDQILQTQQQEKQLNKEKMFVDYEMNTFVPIHTKIQQLAEQSHEQLYKKKQLLHQQFAEYSRKKHVSLANINEEEYNPNLGELQVTIKINDPVERTNKIRQTENQIIEQIEKLTGKKEITFEGHNAELSTLKKGSLQPKPVKKQRDMIDVEKWDDVTKVMVMGSGQVKQRVQKPLPFATDE</sequence>
<dbReference type="EMBL" id="GDID01005727">
    <property type="protein sequence ID" value="JAP90879.1"/>
    <property type="molecule type" value="Transcribed_RNA"/>
</dbReference>
<evidence type="ECO:0000256" key="1">
    <source>
        <dbReference type="ARBA" id="ARBA00007753"/>
    </source>
</evidence>
<organism evidence="2">
    <name type="scientific">Trepomonas sp. PC1</name>
    <dbReference type="NCBI Taxonomy" id="1076344"/>
    <lineage>
        <taxon>Eukaryota</taxon>
        <taxon>Metamonada</taxon>
        <taxon>Diplomonadida</taxon>
        <taxon>Hexamitidae</taxon>
        <taxon>Hexamitinae</taxon>
        <taxon>Trepomonas</taxon>
    </lineage>
</organism>